<gene>
    <name evidence="2" type="ORF">G0E04_05960</name>
    <name evidence="3" type="ORF">G3V22_001464</name>
    <name evidence="4" type="ORF">G9X10_002332</name>
</gene>
<dbReference type="InterPro" id="IPR005302">
    <property type="entry name" value="MoCF_Sase_C"/>
</dbReference>
<name>A0A5J2K9C7_SALET</name>
<dbReference type="PANTHER" id="PTHR30212">
    <property type="entry name" value="PROTEIN YIIM"/>
    <property type="match status" value="1"/>
</dbReference>
<dbReference type="Pfam" id="PF03473">
    <property type="entry name" value="MOSC"/>
    <property type="match status" value="1"/>
</dbReference>
<dbReference type="EMBL" id="DAAWBQ010000030">
    <property type="protein sequence ID" value="HAF7193936.1"/>
    <property type="molecule type" value="Genomic_DNA"/>
</dbReference>
<dbReference type="InterPro" id="IPR005163">
    <property type="entry name" value="Tri_helical_YiiM-like"/>
</dbReference>
<protein>
    <submittedName>
        <fullName evidence="4">6-N-hydroxylaminopurine resistance protein</fullName>
    </submittedName>
</protein>
<comment type="caution">
    <text evidence="4">The sequence shown here is derived from an EMBL/GenBank/DDBJ whole genome shotgun (WGS) entry which is preliminary data.</text>
</comment>
<dbReference type="GO" id="GO:0030151">
    <property type="term" value="F:molybdenum ion binding"/>
    <property type="evidence" value="ECO:0007669"/>
    <property type="project" value="InterPro"/>
</dbReference>
<evidence type="ECO:0000259" key="1">
    <source>
        <dbReference type="PROSITE" id="PS51340"/>
    </source>
</evidence>
<dbReference type="Gene3D" id="2.40.33.20">
    <property type="entry name" value="PK beta-barrel domain-like"/>
    <property type="match status" value="1"/>
</dbReference>
<organism evidence="4">
    <name type="scientific">Salmonella enterica subsp. enterica serovar Napoli</name>
    <dbReference type="NCBI Taxonomy" id="1151001"/>
    <lineage>
        <taxon>Bacteria</taxon>
        <taxon>Pseudomonadati</taxon>
        <taxon>Pseudomonadota</taxon>
        <taxon>Gammaproteobacteria</taxon>
        <taxon>Enterobacterales</taxon>
        <taxon>Enterobacteriaceae</taxon>
        <taxon>Salmonella</taxon>
    </lineage>
</organism>
<evidence type="ECO:0000313" key="4">
    <source>
        <dbReference type="EMBL" id="HAF7193936.1"/>
    </source>
</evidence>
<feature type="domain" description="MOSC" evidence="1">
    <location>
        <begin position="48"/>
        <end position="185"/>
    </location>
</feature>
<dbReference type="GO" id="GO:0030170">
    <property type="term" value="F:pyridoxal phosphate binding"/>
    <property type="evidence" value="ECO:0007669"/>
    <property type="project" value="InterPro"/>
</dbReference>
<dbReference type="Pfam" id="PF03475">
    <property type="entry name" value="YiiM_3-alpha"/>
    <property type="match status" value="1"/>
</dbReference>
<dbReference type="EMBL" id="DAARCN010000015">
    <property type="protein sequence ID" value="HAE1852602.1"/>
    <property type="molecule type" value="Genomic_DNA"/>
</dbReference>
<dbReference type="SUPFAM" id="SSF50800">
    <property type="entry name" value="PK beta-barrel domain-like"/>
    <property type="match status" value="1"/>
</dbReference>
<dbReference type="GO" id="GO:0003824">
    <property type="term" value="F:catalytic activity"/>
    <property type="evidence" value="ECO:0007669"/>
    <property type="project" value="InterPro"/>
</dbReference>
<dbReference type="InterPro" id="IPR011037">
    <property type="entry name" value="Pyrv_Knase-like_insert_dom_sf"/>
</dbReference>
<dbReference type="PANTHER" id="PTHR30212:SF2">
    <property type="entry name" value="PROTEIN YIIM"/>
    <property type="match status" value="1"/>
</dbReference>
<reference evidence="4" key="2">
    <citation type="submission" date="2018-07" db="EMBL/GenBank/DDBJ databases">
        <authorList>
            <consortium name="NCBI Pathogen Detection Project"/>
        </authorList>
    </citation>
    <scope>NUCLEOTIDE SEQUENCE</scope>
    <source>
        <strain evidence="4">Salmonella enterica</strain>
    </source>
</reference>
<evidence type="ECO:0000313" key="2">
    <source>
        <dbReference type="EMBL" id="HAC7043662.1"/>
    </source>
</evidence>
<sequence>MHVCRSESDDSLFFLYPRKEQQMHYPVDVFIGKIRDYDGSRPSAIAKVQIDGELMLTELGLAGDQQAEKKIHGGPDRALCHYPREHYADWILQFPEQATLFCAPAFGENLSTDGMTEHNVFIGDIYRWGEALIQVTQPRSPCFKLNFHFAISDMALLMQNSGKTGWLYRVIAPGKVSSDAPLELASRLSDVSVHEAGVIAWSMPLDDEQYHRLLSAAGLSASWSRTMQKRRLSGKIEDSARRLWGDKTPPK</sequence>
<dbReference type="EMBL" id="DAAMKB010000011">
    <property type="protein sequence ID" value="HAC7043662.1"/>
    <property type="molecule type" value="Genomic_DNA"/>
</dbReference>
<dbReference type="NCBIfam" id="NF008577">
    <property type="entry name" value="PRK11536.1"/>
    <property type="match status" value="1"/>
</dbReference>
<dbReference type="PROSITE" id="PS51340">
    <property type="entry name" value="MOSC"/>
    <property type="match status" value="1"/>
</dbReference>
<dbReference type="AlphaFoldDB" id="A0A5J2K9C7"/>
<dbReference type="InterPro" id="IPR052353">
    <property type="entry name" value="Benzoxazolinone_Detox_Enz"/>
</dbReference>
<reference evidence="4" key="1">
    <citation type="journal article" date="2018" name="Genome Biol.">
        <title>SKESA: strategic k-mer extension for scrupulous assemblies.</title>
        <authorList>
            <person name="Souvorov A."/>
            <person name="Agarwala R."/>
            <person name="Lipman D.J."/>
        </authorList>
    </citation>
    <scope>NUCLEOTIDE SEQUENCE</scope>
    <source>
        <strain evidence="4">Salmonella enterica</strain>
    </source>
</reference>
<accession>A0A5J2K9C7</accession>
<evidence type="ECO:0000313" key="3">
    <source>
        <dbReference type="EMBL" id="HAE1852602.1"/>
    </source>
</evidence>
<proteinExistence type="predicted"/>